<dbReference type="Proteomes" id="UP001500979">
    <property type="component" value="Unassembled WGS sequence"/>
</dbReference>
<dbReference type="Pfam" id="PF01546">
    <property type="entry name" value="Peptidase_M20"/>
    <property type="match status" value="1"/>
</dbReference>
<dbReference type="PANTHER" id="PTHR43270:SF4">
    <property type="entry name" value="CARNOSINE DIPEPTIDASE 2, ISOFORM A"/>
    <property type="match status" value="1"/>
</dbReference>
<evidence type="ECO:0000256" key="3">
    <source>
        <dbReference type="ARBA" id="ARBA00022801"/>
    </source>
</evidence>
<proteinExistence type="predicted"/>
<protein>
    <submittedName>
        <fullName evidence="5">M20/M25/M40 family metallo-hydrolase</fullName>
    </submittedName>
</protein>
<accession>A0ABN3VLD3</accession>
<gene>
    <name evidence="5" type="ORF">GCM10010470_59730</name>
</gene>
<evidence type="ECO:0000313" key="6">
    <source>
        <dbReference type="Proteomes" id="UP001500979"/>
    </source>
</evidence>
<dbReference type="Gene3D" id="3.30.70.360">
    <property type="match status" value="1"/>
</dbReference>
<dbReference type="EMBL" id="BAAAUX010000029">
    <property type="protein sequence ID" value="GAA2816278.1"/>
    <property type="molecule type" value="Genomic_DNA"/>
</dbReference>
<keyword evidence="3" id="KW-0378">Hydrolase</keyword>
<dbReference type="InterPro" id="IPR051458">
    <property type="entry name" value="Cyt/Met_Dipeptidase"/>
</dbReference>
<reference evidence="5 6" key="1">
    <citation type="journal article" date="2019" name="Int. J. Syst. Evol. Microbiol.">
        <title>The Global Catalogue of Microorganisms (GCM) 10K type strain sequencing project: providing services to taxonomists for standard genome sequencing and annotation.</title>
        <authorList>
            <consortium name="The Broad Institute Genomics Platform"/>
            <consortium name="The Broad Institute Genome Sequencing Center for Infectious Disease"/>
            <person name="Wu L."/>
            <person name="Ma J."/>
        </authorList>
    </citation>
    <scope>NUCLEOTIDE SEQUENCE [LARGE SCALE GENOMIC DNA]</scope>
    <source>
        <strain evidence="5 6">JCM 9383</strain>
    </source>
</reference>
<dbReference type="PANTHER" id="PTHR43270">
    <property type="entry name" value="BETA-ALA-HIS DIPEPTIDASE"/>
    <property type="match status" value="1"/>
</dbReference>
<dbReference type="Pfam" id="PF07687">
    <property type="entry name" value="M20_dimer"/>
    <property type="match status" value="1"/>
</dbReference>
<name>A0ABN3VLD3_9PSEU</name>
<comment type="caution">
    <text evidence="5">The sequence shown here is derived from an EMBL/GenBank/DDBJ whole genome shotgun (WGS) entry which is preliminary data.</text>
</comment>
<evidence type="ECO:0000259" key="4">
    <source>
        <dbReference type="Pfam" id="PF07687"/>
    </source>
</evidence>
<evidence type="ECO:0000256" key="1">
    <source>
        <dbReference type="ARBA" id="ARBA00022670"/>
    </source>
</evidence>
<dbReference type="InterPro" id="IPR011650">
    <property type="entry name" value="Peptidase_M20_dimer"/>
</dbReference>
<dbReference type="SUPFAM" id="SSF53187">
    <property type="entry name" value="Zn-dependent exopeptidases"/>
    <property type="match status" value="1"/>
</dbReference>
<keyword evidence="6" id="KW-1185">Reference proteome</keyword>
<keyword evidence="1" id="KW-0645">Protease</keyword>
<sequence length="479" mass="50029">MGGHIIAVVDHAAVKQTVDEVWGSSIVPSLSELIRVPALSPAFDEDWANSGHLDAAVAHVRDWIAARDIEGAELEVVRLPGRTPLLLVDVPADGGAADETVLLYGHLDKQPPVGGWSEGLGPWTPVVRDGRLYGRGSADDGYAGYAAITAIEAVRANGGAHSRCVVLLETGEESGSPDLPAYLEHLADKLGAVSLVVCLDSGGGDYERLWLTTSLRGMAGLDIKVQVLDAGQHSGIVSGIVPSTFRILRRLLDRVEDSATGEILLPELNAEIPANRAAETRAAVEAVPGMVRAAAALSEGVRPVTDDEVELALNSTWRPTLSVIGADGLPLPADAGNVLRPHTTLSLSFRLPPTADAVAAQHAVEKALTTDVPYGAKVTIENAEAGPGWNAPDTAPWLGAALDAVSDDVFGNGWRTMGLGGSIPFMGLLHSVYPDAQFVVTGALGPDSNAHVPDESLQLEYAAKVTTAVAVILDAHARK</sequence>
<feature type="domain" description="Peptidase M20 dimerisation" evidence="4">
    <location>
        <begin position="214"/>
        <end position="371"/>
    </location>
</feature>
<organism evidence="5 6">
    <name type="scientific">Saccharopolyspora taberi</name>
    <dbReference type="NCBI Taxonomy" id="60895"/>
    <lineage>
        <taxon>Bacteria</taxon>
        <taxon>Bacillati</taxon>
        <taxon>Actinomycetota</taxon>
        <taxon>Actinomycetes</taxon>
        <taxon>Pseudonocardiales</taxon>
        <taxon>Pseudonocardiaceae</taxon>
        <taxon>Saccharopolyspora</taxon>
    </lineage>
</organism>
<dbReference type="InterPro" id="IPR002933">
    <property type="entry name" value="Peptidase_M20"/>
</dbReference>
<dbReference type="Gene3D" id="3.40.630.10">
    <property type="entry name" value="Zn peptidases"/>
    <property type="match status" value="1"/>
</dbReference>
<keyword evidence="2" id="KW-0479">Metal-binding</keyword>
<evidence type="ECO:0000256" key="2">
    <source>
        <dbReference type="ARBA" id="ARBA00022723"/>
    </source>
</evidence>
<evidence type="ECO:0000313" key="5">
    <source>
        <dbReference type="EMBL" id="GAA2816278.1"/>
    </source>
</evidence>